<feature type="signal peptide" evidence="2">
    <location>
        <begin position="1"/>
        <end position="24"/>
    </location>
</feature>
<dbReference type="InterPro" id="IPR017850">
    <property type="entry name" value="Alkaline_phosphatase_core_sf"/>
</dbReference>
<organism evidence="4 5">
    <name type="scientific">Acinetobacter albensis</name>
    <dbReference type="NCBI Taxonomy" id="1673609"/>
    <lineage>
        <taxon>Bacteria</taxon>
        <taxon>Pseudomonadati</taxon>
        <taxon>Pseudomonadota</taxon>
        <taxon>Gammaproteobacteria</taxon>
        <taxon>Moraxellales</taxon>
        <taxon>Moraxellaceae</taxon>
        <taxon>Acinetobacter</taxon>
    </lineage>
</organism>
<dbReference type="PANTHER" id="PTHR42693">
    <property type="entry name" value="ARYLSULFATASE FAMILY MEMBER"/>
    <property type="match status" value="1"/>
</dbReference>
<feature type="chain" id="PRO_5008692623" evidence="2">
    <location>
        <begin position="25"/>
        <end position="574"/>
    </location>
</feature>
<dbReference type="GO" id="GO:0004065">
    <property type="term" value="F:arylsulfatase activity"/>
    <property type="evidence" value="ECO:0007669"/>
    <property type="project" value="TreeGrafter"/>
</dbReference>
<dbReference type="OrthoDB" id="9803751at2"/>
<evidence type="ECO:0000256" key="2">
    <source>
        <dbReference type="SAM" id="SignalP"/>
    </source>
</evidence>
<dbReference type="Gene3D" id="3.40.720.10">
    <property type="entry name" value="Alkaline Phosphatase, subunit A"/>
    <property type="match status" value="1"/>
</dbReference>
<accession>A0A1C4GS83</accession>
<dbReference type="InterPro" id="IPR050738">
    <property type="entry name" value="Sulfatase"/>
</dbReference>
<dbReference type="Pfam" id="PF00884">
    <property type="entry name" value="Sulfatase"/>
    <property type="match status" value="1"/>
</dbReference>
<dbReference type="SUPFAM" id="SSF53649">
    <property type="entry name" value="Alkaline phosphatase-like"/>
    <property type="match status" value="1"/>
</dbReference>
<sequence>MVTQKLALVVLFLPTLLCNLSTHAAPAKQPNVLVIVADDLGFSDIQPFGGEISTPNLKKLAKEGAVLSNFHAGPTCSVTRSMLLTGNDSHQAGLGSMAEFLQPEQKGKPGYEGRLNNRVITLAEILKPQGYASFVTGKWHLGATDDSHAKARGFDRSFTLMPGGAAHMDASQMFPGNYKARYFEDGKETNLPKDFYSSDFFTTKMLSYLENNRKKDQPFFGYLAFTAPHWPLQAPDQYLKKYEGHYKEGYEKIRQARLKRMIQLGIMPKGTKVNNPLMDVFPAWDKLTEAQKQDQTKTMQIYAAMIDNMDHNIGRVIDYLKRTGELDNTLILFMSDNGSESATPESLGTTEDKNGIREWVDATFDNSPENMGKKDSYVTLGPQWAQVSSTPLPYFKSILSNGGIHVPAIIRYPNKIKAGQINSETIHVMDFVPTILELTGATRPDTLHGQPVLKMEGRSLLPIFKGKVLPERTLGWEFNTRRALYKGDWAVQLQVPPYGTGEWELYNRKLDPSYRINLAAQNPSKTQELAQDWSDYAKRVGVVDAPVRYKYGQMNCFYDKCIEPEFLKKLSEQK</sequence>
<dbReference type="Proteomes" id="UP000243661">
    <property type="component" value="Unassembled WGS sequence"/>
</dbReference>
<evidence type="ECO:0000259" key="3">
    <source>
        <dbReference type="Pfam" id="PF00884"/>
    </source>
</evidence>
<evidence type="ECO:0000256" key="1">
    <source>
        <dbReference type="ARBA" id="ARBA00008779"/>
    </source>
</evidence>
<comment type="similarity">
    <text evidence="1">Belongs to the sulfatase family.</text>
</comment>
<dbReference type="PANTHER" id="PTHR42693:SF33">
    <property type="entry name" value="ARYLSULFATASE"/>
    <property type="match status" value="1"/>
</dbReference>
<evidence type="ECO:0000313" key="4">
    <source>
        <dbReference type="EMBL" id="SCC71067.1"/>
    </source>
</evidence>
<dbReference type="RefSeq" id="WP_092717869.1">
    <property type="nucleotide sequence ID" value="NZ_FMBK01000002.1"/>
</dbReference>
<evidence type="ECO:0000313" key="5">
    <source>
        <dbReference type="Proteomes" id="UP000243661"/>
    </source>
</evidence>
<reference evidence="4 5" key="1">
    <citation type="submission" date="2016-08" db="EMBL/GenBank/DDBJ databases">
        <authorList>
            <person name="Seilhamer J.J."/>
        </authorList>
    </citation>
    <scope>NUCLEOTIDE SEQUENCE [LARGE SCALE GENOMIC DNA]</scope>
    <source>
        <strain evidence="4 5">ANC 4874</strain>
    </source>
</reference>
<dbReference type="EMBL" id="FMBK01000002">
    <property type="protein sequence ID" value="SCC71067.1"/>
    <property type="molecule type" value="Genomic_DNA"/>
</dbReference>
<keyword evidence="2" id="KW-0732">Signal</keyword>
<proteinExistence type="inferred from homology"/>
<dbReference type="AlphaFoldDB" id="A0A1C4GS83"/>
<gene>
    <name evidence="4" type="ORF">GA0116959_102167</name>
</gene>
<dbReference type="Gene3D" id="3.30.1120.10">
    <property type="match status" value="1"/>
</dbReference>
<dbReference type="CDD" id="cd16025">
    <property type="entry name" value="PAS_like"/>
    <property type="match status" value="1"/>
</dbReference>
<name>A0A1C4GS83_9GAMM</name>
<dbReference type="InterPro" id="IPR000917">
    <property type="entry name" value="Sulfatase_N"/>
</dbReference>
<protein>
    <submittedName>
        <fullName evidence="4">Arylsulfatase</fullName>
    </submittedName>
</protein>
<feature type="domain" description="Sulfatase N-terminal" evidence="3">
    <location>
        <begin position="30"/>
        <end position="441"/>
    </location>
</feature>